<gene>
    <name evidence="3" type="ORF">FIBSPDRAFT_718105</name>
</gene>
<name>A0A166VWN1_9AGAM</name>
<proteinExistence type="predicted"/>
<dbReference type="InterPro" id="IPR046700">
    <property type="entry name" value="DUF6570"/>
</dbReference>
<dbReference type="OrthoDB" id="2869144at2759"/>
<feature type="compositionally biased region" description="Polar residues" evidence="1">
    <location>
        <begin position="188"/>
        <end position="198"/>
    </location>
</feature>
<dbReference type="Pfam" id="PF20209">
    <property type="entry name" value="DUF6570"/>
    <property type="match status" value="1"/>
</dbReference>
<evidence type="ECO:0000313" key="3">
    <source>
        <dbReference type="EMBL" id="KZP33136.1"/>
    </source>
</evidence>
<feature type="region of interest" description="Disordered" evidence="1">
    <location>
        <begin position="177"/>
        <end position="198"/>
    </location>
</feature>
<organism evidence="3 4">
    <name type="scientific">Athelia psychrophila</name>
    <dbReference type="NCBI Taxonomy" id="1759441"/>
    <lineage>
        <taxon>Eukaryota</taxon>
        <taxon>Fungi</taxon>
        <taxon>Dikarya</taxon>
        <taxon>Basidiomycota</taxon>
        <taxon>Agaricomycotina</taxon>
        <taxon>Agaricomycetes</taxon>
        <taxon>Agaricomycetidae</taxon>
        <taxon>Atheliales</taxon>
        <taxon>Atheliaceae</taxon>
        <taxon>Athelia</taxon>
    </lineage>
</organism>
<feature type="non-terminal residue" evidence="3">
    <location>
        <position position="336"/>
    </location>
</feature>
<feature type="non-terminal residue" evidence="3">
    <location>
        <position position="1"/>
    </location>
</feature>
<dbReference type="STRING" id="436010.A0A166VWN1"/>
<keyword evidence="4" id="KW-1185">Reference proteome</keyword>
<reference evidence="3 4" key="1">
    <citation type="journal article" date="2016" name="Mol. Biol. Evol.">
        <title>Comparative Genomics of Early-Diverging Mushroom-Forming Fungi Provides Insights into the Origins of Lignocellulose Decay Capabilities.</title>
        <authorList>
            <person name="Nagy L.G."/>
            <person name="Riley R."/>
            <person name="Tritt A."/>
            <person name="Adam C."/>
            <person name="Daum C."/>
            <person name="Floudas D."/>
            <person name="Sun H."/>
            <person name="Yadav J.S."/>
            <person name="Pangilinan J."/>
            <person name="Larsson K.H."/>
            <person name="Matsuura K."/>
            <person name="Barry K."/>
            <person name="Labutti K."/>
            <person name="Kuo R."/>
            <person name="Ohm R.A."/>
            <person name="Bhattacharya S.S."/>
            <person name="Shirouzu T."/>
            <person name="Yoshinaga Y."/>
            <person name="Martin F.M."/>
            <person name="Grigoriev I.V."/>
            <person name="Hibbett D.S."/>
        </authorList>
    </citation>
    <scope>NUCLEOTIDE SEQUENCE [LARGE SCALE GENOMIC DNA]</scope>
    <source>
        <strain evidence="3 4">CBS 109695</strain>
    </source>
</reference>
<dbReference type="EMBL" id="KV417483">
    <property type="protein sequence ID" value="KZP33136.1"/>
    <property type="molecule type" value="Genomic_DNA"/>
</dbReference>
<evidence type="ECO:0000313" key="4">
    <source>
        <dbReference type="Proteomes" id="UP000076532"/>
    </source>
</evidence>
<evidence type="ECO:0000259" key="2">
    <source>
        <dbReference type="Pfam" id="PF20209"/>
    </source>
</evidence>
<accession>A0A166VWN1</accession>
<evidence type="ECO:0000256" key="1">
    <source>
        <dbReference type="SAM" id="MobiDB-lite"/>
    </source>
</evidence>
<feature type="domain" description="DUF6570" evidence="2">
    <location>
        <begin position="27"/>
        <end position="155"/>
    </location>
</feature>
<sequence length="336" mass="38576">TCDHCHEEWFDLKVKDGMCQKCRANNKFQPSNNMYPGAAPDLPHLTQMEEMLISPVHALVQVWQIRGGQYKYTGHTCNFPRDTAVFHAKLPLLPQEVDVIIMRRTGAQGENNEVIHQDFRVRRHVLEAWLKYLEEHHPTFRQGAGQQLQIDYERLGQLPVDGSVHEQLRNVESGTLDDAFQDVGPPDSDTSAPDQQSDPIYSAGFVPNMLNGQTEEELLRQAALNSGENVVLTMPSVHGTPISEYEKRRIAIDAFPSLFPTGKADINETRDKTVDMKDWALHLLKLKGGRFAQHPRFRYWVLNTIMRHTAKKATSWYLRTHKEDKELNVEDIREML</sequence>
<dbReference type="Proteomes" id="UP000076532">
    <property type="component" value="Unassembled WGS sequence"/>
</dbReference>
<protein>
    <recommendedName>
        <fullName evidence="2">DUF6570 domain-containing protein</fullName>
    </recommendedName>
</protein>
<dbReference type="AlphaFoldDB" id="A0A166VWN1"/>